<name>A0A0F7P951_9EURY</name>
<dbReference type="HOGENOM" id="CLU_1830640_0_0_2"/>
<dbReference type="CDD" id="cd07812">
    <property type="entry name" value="SRPBCC"/>
    <property type="match status" value="1"/>
</dbReference>
<evidence type="ECO:0000313" key="2">
    <source>
        <dbReference type="Proteomes" id="UP000069906"/>
    </source>
</evidence>
<reference evidence="1 2" key="1">
    <citation type="journal article" date="2015" name="ISME J.">
        <title>Elemental sulfur and acetate can support life of a novel strictly anaerobic haloarchaeon.</title>
        <authorList>
            <person name="Sorokin D.Y."/>
            <person name="Kublanov I.V."/>
            <person name="Gavrilov S.N."/>
            <person name="Rojo D."/>
            <person name="Roman P."/>
            <person name="Golyshin P.N."/>
            <person name="Slepak V.Z."/>
            <person name="Smedile F."/>
            <person name="Ferrer M."/>
            <person name="Messina E."/>
            <person name="La Cono V."/>
            <person name="Yakimov M.M."/>
        </authorList>
    </citation>
    <scope>NUCLEOTIDE SEQUENCE [LARGE SCALE GENOMIC DNA]</scope>
    <source>
        <strain evidence="1 2">HSR2</strain>
    </source>
</reference>
<proteinExistence type="predicted"/>
<dbReference type="EMBL" id="CP008874">
    <property type="protein sequence ID" value="AKH97656.1"/>
    <property type="molecule type" value="Genomic_DNA"/>
</dbReference>
<dbReference type="InterPro" id="IPR019587">
    <property type="entry name" value="Polyketide_cyclase/dehydratase"/>
</dbReference>
<sequence length="140" mass="16183">MTVRVERTFDVDASPEDIWEFIADPAERARAISVVDRFDRRGETTIWHIDLPIPLVRRTLQVRTKDVERNPPTDVKFRGTSKAFTVTGKHTIAKADHSATVSNVFVVEGRAPGVERFFERNFEEEIGNLERALRRYLDEQ</sequence>
<dbReference type="GeneID" id="25159334"/>
<keyword evidence="2" id="KW-1185">Reference proteome</keyword>
<gene>
    <name evidence="1" type="ORF">HLASF_1169</name>
</gene>
<dbReference type="Proteomes" id="UP000069906">
    <property type="component" value="Chromosome"/>
</dbReference>
<dbReference type="AlphaFoldDB" id="A0A0F7P951"/>
<dbReference type="RefSeq" id="WP_050048384.1">
    <property type="nucleotide sequence ID" value="NZ_CP008874.1"/>
</dbReference>
<dbReference type="KEGG" id="hsu:HLASF_1169"/>
<accession>A0A0F7P951</accession>
<dbReference type="InterPro" id="IPR023393">
    <property type="entry name" value="START-like_dom_sf"/>
</dbReference>
<protein>
    <submittedName>
        <fullName evidence="1">Polyketide cyclase/dehydrase</fullName>
    </submittedName>
</protein>
<dbReference type="Gene3D" id="3.30.530.20">
    <property type="match status" value="1"/>
</dbReference>
<organism evidence="1 2">
    <name type="scientific">Halanaeroarchaeum sulfurireducens</name>
    <dbReference type="NCBI Taxonomy" id="1604004"/>
    <lineage>
        <taxon>Archaea</taxon>
        <taxon>Methanobacteriati</taxon>
        <taxon>Methanobacteriota</taxon>
        <taxon>Stenosarchaea group</taxon>
        <taxon>Halobacteria</taxon>
        <taxon>Halobacteriales</taxon>
        <taxon>Halobacteriaceae</taxon>
        <taxon>Halanaeroarchaeum</taxon>
    </lineage>
</organism>
<dbReference type="SUPFAM" id="SSF55961">
    <property type="entry name" value="Bet v1-like"/>
    <property type="match status" value="1"/>
</dbReference>
<dbReference type="Pfam" id="PF10604">
    <property type="entry name" value="Polyketide_cyc2"/>
    <property type="match status" value="1"/>
</dbReference>
<dbReference type="OrthoDB" id="25755at2157"/>
<evidence type="ECO:0000313" key="1">
    <source>
        <dbReference type="EMBL" id="AKH97656.1"/>
    </source>
</evidence>